<protein>
    <submittedName>
        <fullName evidence="1">Uncharacterized protein</fullName>
    </submittedName>
</protein>
<name>A0AAU7RZQ2_9HYPH</name>
<geneLocation type="plasmid" evidence="1">
    <name>unnamed1</name>
</geneLocation>
<keyword evidence="1" id="KW-0614">Plasmid</keyword>
<proteinExistence type="predicted"/>
<gene>
    <name evidence="1" type="ORF">ABM479_27040</name>
</gene>
<sequence>MTDILDDEENFEELYGEWNPKLYGAAMADNGRYFAALVGGPRWDDPYTIILMRDVIGQTFSRSDVRRELRDIQVLPAKDKDAAPSYVAISLNGDIYVVGPRGSEHSVIPGTRAESEAAPDIEFNSILPFDDRWLVAGSDGFLKLGKGEIWEEAAPPLKSEYPYREPKWSILGANGEGNIFVVATQAVDTRHFNLYPGHPLYRKDMSGDEVLTLQRKLSAERNAFPQLTTLFTGRPDAWKKHELPPRIASAISDYPYVASFVSGVNGSDYVIGSDGLVMEGVPPRGLSEISSVPDREKNFFGGALWQRNLVLIADSELFRFDGHLAKTFTPKVKIKLGSRRVQPSAIFARNEKLYVFDYGLRYFIFDGQEWVQRDIPAGLSERPFKGSR</sequence>
<accession>A0AAU7RZQ2</accession>
<reference evidence="1" key="1">
    <citation type="submission" date="2024-06" db="EMBL/GenBank/DDBJ databases">
        <authorList>
            <person name="Li T."/>
            <person name="Gao R."/>
        </authorList>
    </citation>
    <scope>NUCLEOTIDE SEQUENCE</scope>
    <source>
        <strain evidence="1">ZPR3</strain>
        <plasmid evidence="1">unnamed1</plasmid>
    </source>
</reference>
<dbReference type="EMBL" id="CP157961">
    <property type="protein sequence ID" value="XBT95591.1"/>
    <property type="molecule type" value="Genomic_DNA"/>
</dbReference>
<dbReference type="AlphaFoldDB" id="A0AAU7RZQ2"/>
<dbReference type="RefSeq" id="WP_349959868.1">
    <property type="nucleotide sequence ID" value="NZ_CP157961.1"/>
</dbReference>
<evidence type="ECO:0000313" key="1">
    <source>
        <dbReference type="EMBL" id="XBT95591.1"/>
    </source>
</evidence>
<organism evidence="1">
    <name type="scientific">Rhizobium sp. ZPR3</name>
    <dbReference type="NCBI Taxonomy" id="3158967"/>
    <lineage>
        <taxon>Bacteria</taxon>
        <taxon>Pseudomonadati</taxon>
        <taxon>Pseudomonadota</taxon>
        <taxon>Alphaproteobacteria</taxon>
        <taxon>Hyphomicrobiales</taxon>
        <taxon>Rhizobiaceae</taxon>
        <taxon>Rhizobium/Agrobacterium group</taxon>
        <taxon>Rhizobium</taxon>
    </lineage>
</organism>